<evidence type="ECO:0000256" key="2">
    <source>
        <dbReference type="ARBA" id="ARBA00010617"/>
    </source>
</evidence>
<dbReference type="EMBL" id="KL990034">
    <property type="protein sequence ID" value="KFK22353.1"/>
    <property type="molecule type" value="Genomic_DNA"/>
</dbReference>
<dbReference type="PROSITE" id="PS00086">
    <property type="entry name" value="CYTOCHROME_P450"/>
    <property type="match status" value="1"/>
</dbReference>
<evidence type="ECO:0000256" key="1">
    <source>
        <dbReference type="ARBA" id="ARBA00001971"/>
    </source>
</evidence>
<dbReference type="PANTHER" id="PTHR24296">
    <property type="entry name" value="CYTOCHROME P450"/>
    <property type="match status" value="1"/>
</dbReference>
<keyword evidence="5 9" id="KW-0560">Oxidoreductase</keyword>
<evidence type="ECO:0000256" key="5">
    <source>
        <dbReference type="ARBA" id="ARBA00023002"/>
    </source>
</evidence>
<dbReference type="Pfam" id="PF00067">
    <property type="entry name" value="p450"/>
    <property type="match status" value="1"/>
</dbReference>
<dbReference type="SUPFAM" id="SSF48264">
    <property type="entry name" value="Cytochrome P450"/>
    <property type="match status" value="1"/>
</dbReference>
<dbReference type="PRINTS" id="PR00385">
    <property type="entry name" value="P450"/>
</dbReference>
<evidence type="ECO:0000256" key="4">
    <source>
        <dbReference type="ARBA" id="ARBA00022723"/>
    </source>
</evidence>
<dbReference type="eggNOG" id="KOG0157">
    <property type="taxonomic scope" value="Eukaryota"/>
</dbReference>
<dbReference type="OrthoDB" id="1470350at2759"/>
<accession>A0A087FXK1</accession>
<evidence type="ECO:0000256" key="3">
    <source>
        <dbReference type="ARBA" id="ARBA00022617"/>
    </source>
</evidence>
<comment type="cofactor">
    <cofactor evidence="1 8">
        <name>heme</name>
        <dbReference type="ChEBI" id="CHEBI:30413"/>
    </cofactor>
</comment>
<keyword evidence="7 9" id="KW-0503">Monooxygenase</keyword>
<dbReference type="PRINTS" id="PR00463">
    <property type="entry name" value="EP450I"/>
</dbReference>
<evidence type="ECO:0000256" key="9">
    <source>
        <dbReference type="RuleBase" id="RU000461"/>
    </source>
</evidence>
<reference evidence="11" key="1">
    <citation type="journal article" date="2015" name="Nat. Plants">
        <title>Genome expansion of Arabis alpina linked with retrotransposition and reduced symmetric DNA methylation.</title>
        <authorList>
            <person name="Willing E.M."/>
            <person name="Rawat V."/>
            <person name="Mandakova T."/>
            <person name="Maumus F."/>
            <person name="James G.V."/>
            <person name="Nordstroem K.J."/>
            <person name="Becker C."/>
            <person name="Warthmann N."/>
            <person name="Chica C."/>
            <person name="Szarzynska B."/>
            <person name="Zytnicki M."/>
            <person name="Albani M.C."/>
            <person name="Kiefer C."/>
            <person name="Bergonzi S."/>
            <person name="Castaings L."/>
            <person name="Mateos J.L."/>
            <person name="Berns M.C."/>
            <person name="Bujdoso N."/>
            <person name="Piofczyk T."/>
            <person name="de Lorenzo L."/>
            <person name="Barrero-Sicilia C."/>
            <person name="Mateos I."/>
            <person name="Piednoel M."/>
            <person name="Hagmann J."/>
            <person name="Chen-Min-Tao R."/>
            <person name="Iglesias-Fernandez R."/>
            <person name="Schuster S.C."/>
            <person name="Alonso-Blanco C."/>
            <person name="Roudier F."/>
            <person name="Carbonero P."/>
            <person name="Paz-Ares J."/>
            <person name="Davis S.J."/>
            <person name="Pecinka A."/>
            <person name="Quesneville H."/>
            <person name="Colot V."/>
            <person name="Lysak M.A."/>
            <person name="Weigel D."/>
            <person name="Coupland G."/>
            <person name="Schneeberger K."/>
        </authorList>
    </citation>
    <scope>NUCLEOTIDE SEQUENCE [LARGE SCALE GENOMIC DNA]</scope>
    <source>
        <strain evidence="11">cv. Pajares</strain>
    </source>
</reference>
<dbReference type="AlphaFoldDB" id="A0A087FXK1"/>
<protein>
    <recommendedName>
        <fullName evidence="12">Cytochrome p450</fullName>
    </recommendedName>
</protein>
<evidence type="ECO:0000313" key="11">
    <source>
        <dbReference type="Proteomes" id="UP000029120"/>
    </source>
</evidence>
<dbReference type="CDD" id="cd11064">
    <property type="entry name" value="CYP86A"/>
    <property type="match status" value="1"/>
</dbReference>
<proteinExistence type="inferred from homology"/>
<dbReference type="Gramene" id="KFK22353">
    <property type="protein sequence ID" value="KFK22353"/>
    <property type="gene ID" value="AALP_AAs42226U000100"/>
</dbReference>
<dbReference type="OMA" id="NPGVVSM"/>
<evidence type="ECO:0000313" key="10">
    <source>
        <dbReference type="EMBL" id="KFK22353.1"/>
    </source>
</evidence>
<keyword evidence="11" id="KW-1185">Reference proteome</keyword>
<gene>
    <name evidence="10" type="ORF">AALP_AAs42226U000100</name>
</gene>
<feature type="binding site" description="axial binding residue" evidence="8">
    <location>
        <position position="414"/>
    </location>
    <ligand>
        <name>heme</name>
        <dbReference type="ChEBI" id="CHEBI:30413"/>
    </ligand>
    <ligandPart>
        <name>Fe</name>
        <dbReference type="ChEBI" id="CHEBI:18248"/>
    </ligandPart>
</feature>
<name>A0A087FXK1_ARAAL</name>
<dbReference type="GO" id="GO:0020037">
    <property type="term" value="F:heme binding"/>
    <property type="evidence" value="ECO:0007669"/>
    <property type="project" value="InterPro"/>
</dbReference>
<keyword evidence="4 8" id="KW-0479">Metal-binding</keyword>
<dbReference type="InterPro" id="IPR001128">
    <property type="entry name" value="Cyt_P450"/>
</dbReference>
<dbReference type="GO" id="GO:0016705">
    <property type="term" value="F:oxidoreductase activity, acting on paired donors, with incorporation or reduction of molecular oxygen"/>
    <property type="evidence" value="ECO:0007669"/>
    <property type="project" value="InterPro"/>
</dbReference>
<comment type="similarity">
    <text evidence="2 9">Belongs to the cytochrome P450 family.</text>
</comment>
<dbReference type="GO" id="GO:0005506">
    <property type="term" value="F:iron ion binding"/>
    <property type="evidence" value="ECO:0007669"/>
    <property type="project" value="InterPro"/>
</dbReference>
<dbReference type="Proteomes" id="UP000029120">
    <property type="component" value="Unassembled WGS sequence"/>
</dbReference>
<keyword evidence="3 8" id="KW-0349">Heme</keyword>
<dbReference type="Gene3D" id="1.10.630.10">
    <property type="entry name" value="Cytochrome P450"/>
    <property type="match status" value="1"/>
</dbReference>
<keyword evidence="6 8" id="KW-0408">Iron</keyword>
<dbReference type="GO" id="GO:0004497">
    <property type="term" value="F:monooxygenase activity"/>
    <property type="evidence" value="ECO:0007669"/>
    <property type="project" value="UniProtKB-KW"/>
</dbReference>
<evidence type="ECO:0000256" key="8">
    <source>
        <dbReference type="PIRSR" id="PIRSR602401-1"/>
    </source>
</evidence>
<dbReference type="InterPro" id="IPR002401">
    <property type="entry name" value="Cyt_P450_E_grp-I"/>
</dbReference>
<sequence length="466" mass="53688">MNWPVLGMLPGMLIQLPRIYDWLAEVLQATDMTYPFRGPWLSVMDILFTVDPENIHYILSSNFVNYPKGVEFKEIFDILGDAIFNVDSELWEDMRNSAHAIFSHQDFQKFSVDTSVKKLKQAFVPILENAVEKNTIVDLQDLFQRFLFDTSLILMAGFDPKCLSIDMPKVEYGDAIDGAADGIFYRHFKPVFLWKLQYWLGVGVEKKMRRSLAVANNFLENIIKDRRAELKTNHDSKEENLDVLTYYITVDTTKYKHLKPSNDKFLRDAILGFLLAGRDTTSSALTWFFWLLSKHPEAMIKIRQEINKKMPKFDPADLDKLVYLDAAVCESLRLYPSVPFNHKSPAKPDVLPSGHKVDENWKIVISIYAVGRMRSIWGDDAEDFRPERWISDKGKLRHEPSYKFLAFNAGPRSCLGKKLSFLQIKTVAVEIIRNYDIKVVDGHKAEPAPSVLLRMKHGLKVSVTKI</sequence>
<evidence type="ECO:0000256" key="6">
    <source>
        <dbReference type="ARBA" id="ARBA00023004"/>
    </source>
</evidence>
<evidence type="ECO:0000256" key="7">
    <source>
        <dbReference type="ARBA" id="ARBA00023033"/>
    </source>
</evidence>
<organism evidence="10 11">
    <name type="scientific">Arabis alpina</name>
    <name type="common">Alpine rock-cress</name>
    <dbReference type="NCBI Taxonomy" id="50452"/>
    <lineage>
        <taxon>Eukaryota</taxon>
        <taxon>Viridiplantae</taxon>
        <taxon>Streptophyta</taxon>
        <taxon>Embryophyta</taxon>
        <taxon>Tracheophyta</taxon>
        <taxon>Spermatophyta</taxon>
        <taxon>Magnoliopsida</taxon>
        <taxon>eudicotyledons</taxon>
        <taxon>Gunneridae</taxon>
        <taxon>Pentapetalae</taxon>
        <taxon>rosids</taxon>
        <taxon>malvids</taxon>
        <taxon>Brassicales</taxon>
        <taxon>Brassicaceae</taxon>
        <taxon>Arabideae</taxon>
        <taxon>Arabis</taxon>
    </lineage>
</organism>
<dbReference type="GO" id="GO:0006629">
    <property type="term" value="P:lipid metabolic process"/>
    <property type="evidence" value="ECO:0007669"/>
    <property type="project" value="UniProtKB-ARBA"/>
</dbReference>
<dbReference type="InterPro" id="IPR017972">
    <property type="entry name" value="Cyt_P450_CS"/>
</dbReference>
<dbReference type="InterPro" id="IPR036396">
    <property type="entry name" value="Cyt_P450_sf"/>
</dbReference>
<evidence type="ECO:0008006" key="12">
    <source>
        <dbReference type="Google" id="ProtNLM"/>
    </source>
</evidence>